<protein>
    <recommendedName>
        <fullName evidence="3">RRM domain-containing protein</fullName>
    </recommendedName>
</protein>
<accession>A0A0H5QG05</accession>
<dbReference type="InterPro" id="IPR012677">
    <property type="entry name" value="Nucleotide-bd_a/b_plait_sf"/>
</dbReference>
<dbReference type="SUPFAM" id="SSF54928">
    <property type="entry name" value="RNA-binding domain, RBD"/>
    <property type="match status" value="1"/>
</dbReference>
<dbReference type="AlphaFoldDB" id="A0A0H5QG05"/>
<feature type="non-terminal residue" evidence="2">
    <location>
        <position position="1"/>
    </location>
</feature>
<reference evidence="2" key="1">
    <citation type="submission" date="2015-04" db="EMBL/GenBank/DDBJ databases">
        <title>The genome sequence of the plant pathogenic Rhizarian Plasmodiophora brassicae reveals insights in its biotrophic life cycle and the origin of chitin synthesis.</title>
        <authorList>
            <person name="Schwelm A."/>
            <person name="Fogelqvist J."/>
            <person name="Knaust A."/>
            <person name="Julke S."/>
            <person name="Lilja T."/>
            <person name="Dhandapani V."/>
            <person name="Bonilla-Rosso G."/>
            <person name="Karlsson M."/>
            <person name="Shevchenko A."/>
            <person name="Choi S.R."/>
            <person name="Kim H.G."/>
            <person name="Park J.Y."/>
            <person name="Lim Y.P."/>
            <person name="Ludwig-Muller J."/>
            <person name="Dixelius C."/>
        </authorList>
    </citation>
    <scope>NUCLEOTIDE SEQUENCE</scope>
    <source>
        <tissue evidence="2">Potato root galls</tissue>
    </source>
</reference>
<dbReference type="EMBL" id="HACM01000070">
    <property type="protein sequence ID" value="CRZ00512.1"/>
    <property type="molecule type" value="Transcribed_RNA"/>
</dbReference>
<feature type="region of interest" description="Disordered" evidence="1">
    <location>
        <begin position="360"/>
        <end position="385"/>
    </location>
</feature>
<dbReference type="InterPro" id="IPR035979">
    <property type="entry name" value="RBD_domain_sf"/>
</dbReference>
<feature type="compositionally biased region" description="Basic and acidic residues" evidence="1">
    <location>
        <begin position="251"/>
        <end position="265"/>
    </location>
</feature>
<organism evidence="2">
    <name type="scientific">Spongospora subterranea</name>
    <dbReference type="NCBI Taxonomy" id="70186"/>
    <lineage>
        <taxon>Eukaryota</taxon>
        <taxon>Sar</taxon>
        <taxon>Rhizaria</taxon>
        <taxon>Endomyxa</taxon>
        <taxon>Phytomyxea</taxon>
        <taxon>Plasmodiophorida</taxon>
        <taxon>Plasmodiophoridae</taxon>
        <taxon>Spongospora</taxon>
    </lineage>
</organism>
<dbReference type="Gene3D" id="3.30.70.330">
    <property type="match status" value="1"/>
</dbReference>
<dbReference type="GO" id="GO:0003676">
    <property type="term" value="F:nucleic acid binding"/>
    <property type="evidence" value="ECO:0007669"/>
    <property type="project" value="InterPro"/>
</dbReference>
<sequence length="385" mass="42470">CALRCQCQFAVEYPTCVLAVRGIDDVTPSGTKIRKHFEQFGAVTRVWPRFQGPEMSLIEMATTEAAARAFTKCNRVQGPDGAVMQIIFSVLPNREPVQDITISNPSEKVQVYCNALNRSTAIDDADETTVPTHMEKSNSLSEIESGLVSSSDPHSLRADQGRENPISKGMIQKTNPMRQKTARLESNARATTAKHHPPGYATAVGSEENSNLQTERKNAMIIKSPKPQSPVISSPETHRLRNDASSQLETKSTESAKQKWQEESEKMKTAHDTYVIVTQKRIDDLQAELVAMREEQHPMRSTTGAKSSAKDYKRSSVAIKVAKTKSDAPQPVSAATFQELQTDLDAPHNNPTRVSFATFQTLETDLGAPNNNPTQVSSATFRELE</sequence>
<feature type="non-terminal residue" evidence="2">
    <location>
        <position position="385"/>
    </location>
</feature>
<evidence type="ECO:0008006" key="3">
    <source>
        <dbReference type="Google" id="ProtNLM"/>
    </source>
</evidence>
<feature type="region of interest" description="Disordered" evidence="1">
    <location>
        <begin position="125"/>
        <end position="265"/>
    </location>
</feature>
<evidence type="ECO:0000256" key="1">
    <source>
        <dbReference type="SAM" id="MobiDB-lite"/>
    </source>
</evidence>
<name>A0A0H5QG05_9EUKA</name>
<proteinExistence type="predicted"/>
<evidence type="ECO:0000313" key="2">
    <source>
        <dbReference type="EMBL" id="CRZ00512.1"/>
    </source>
</evidence>
<feature type="compositionally biased region" description="Polar residues" evidence="1">
    <location>
        <begin position="137"/>
        <end position="153"/>
    </location>
</feature>